<gene>
    <name evidence="1" type="ORF">Pan161_26600</name>
</gene>
<dbReference type="KEGG" id="gax:Pan161_26600"/>
<proteinExistence type="predicted"/>
<evidence type="ECO:0000313" key="1">
    <source>
        <dbReference type="EMBL" id="QDT91006.1"/>
    </source>
</evidence>
<dbReference type="OrthoDB" id="286785at2"/>
<protein>
    <submittedName>
        <fullName evidence="1">Uncharacterized protein</fullName>
    </submittedName>
</protein>
<dbReference type="EMBL" id="CP036343">
    <property type="protein sequence ID" value="QDT91006.1"/>
    <property type="molecule type" value="Genomic_DNA"/>
</dbReference>
<dbReference type="AlphaFoldDB" id="A0A517VDC8"/>
<keyword evidence="2" id="KW-1185">Reference proteome</keyword>
<sequence>MQRSSRKWVRSLAGVFFILLCLIILFCLMDSPSQRSLKNVKQDFAEYTGLAWPEGATVISVGETRDPGSFRGGGAYHLIFQTDPETVQKWLTSDPPWKSAPPQWNKAEWAAGPVADEIEYDFNNFSRACWVNPEFPVAVLPVEKKKLIESAESNNLLRLDKKASNSDYPYHRDHNNMAELQSPHMMSVVKLGTLDAEGKLFAINTKKNIVFVSLWDITR</sequence>
<name>A0A517VDC8_9PLAN</name>
<dbReference type="Proteomes" id="UP000316855">
    <property type="component" value="Chromosome"/>
</dbReference>
<organism evidence="1 2">
    <name type="scientific">Gimesia algae</name>
    <dbReference type="NCBI Taxonomy" id="2527971"/>
    <lineage>
        <taxon>Bacteria</taxon>
        <taxon>Pseudomonadati</taxon>
        <taxon>Planctomycetota</taxon>
        <taxon>Planctomycetia</taxon>
        <taxon>Planctomycetales</taxon>
        <taxon>Planctomycetaceae</taxon>
        <taxon>Gimesia</taxon>
    </lineage>
</organism>
<dbReference type="RefSeq" id="WP_145227383.1">
    <property type="nucleotide sequence ID" value="NZ_CP036343.1"/>
</dbReference>
<accession>A0A517VDC8</accession>
<reference evidence="1 2" key="1">
    <citation type="submission" date="2019-02" db="EMBL/GenBank/DDBJ databases">
        <title>Deep-cultivation of Planctomycetes and their phenomic and genomic characterization uncovers novel biology.</title>
        <authorList>
            <person name="Wiegand S."/>
            <person name="Jogler M."/>
            <person name="Boedeker C."/>
            <person name="Pinto D."/>
            <person name="Vollmers J."/>
            <person name="Rivas-Marin E."/>
            <person name="Kohn T."/>
            <person name="Peeters S.H."/>
            <person name="Heuer A."/>
            <person name="Rast P."/>
            <person name="Oberbeckmann S."/>
            <person name="Bunk B."/>
            <person name="Jeske O."/>
            <person name="Meyerdierks A."/>
            <person name="Storesund J.E."/>
            <person name="Kallscheuer N."/>
            <person name="Luecker S."/>
            <person name="Lage O.M."/>
            <person name="Pohl T."/>
            <person name="Merkel B.J."/>
            <person name="Hornburger P."/>
            <person name="Mueller R.-W."/>
            <person name="Bruemmer F."/>
            <person name="Labrenz M."/>
            <person name="Spormann A.M."/>
            <person name="Op den Camp H."/>
            <person name="Overmann J."/>
            <person name="Amann R."/>
            <person name="Jetten M.S.M."/>
            <person name="Mascher T."/>
            <person name="Medema M.H."/>
            <person name="Devos D.P."/>
            <person name="Kaster A.-K."/>
            <person name="Ovreas L."/>
            <person name="Rohde M."/>
            <person name="Galperin M.Y."/>
            <person name="Jogler C."/>
        </authorList>
    </citation>
    <scope>NUCLEOTIDE SEQUENCE [LARGE SCALE GENOMIC DNA]</scope>
    <source>
        <strain evidence="1 2">Pan161</strain>
    </source>
</reference>
<evidence type="ECO:0000313" key="2">
    <source>
        <dbReference type="Proteomes" id="UP000316855"/>
    </source>
</evidence>